<dbReference type="Gene3D" id="3.40.1120.10">
    <property type="entry name" value="Ribosomal protein l15e"/>
    <property type="match status" value="1"/>
</dbReference>
<evidence type="ECO:0000256" key="8">
    <source>
        <dbReference type="RuleBase" id="RU000663"/>
    </source>
</evidence>
<dbReference type="Proteomes" id="UP001055439">
    <property type="component" value="Chromosome 8"/>
</dbReference>
<feature type="domain" description="BED-type" evidence="10">
    <location>
        <begin position="842"/>
        <end position="899"/>
    </location>
</feature>
<keyword evidence="12" id="KW-1185">Reference proteome</keyword>
<accession>A0A9E7I1W6</accession>
<dbReference type="InterPro" id="IPR012678">
    <property type="entry name" value="Ribosomal_uL23/eL15/eS24_sf"/>
</dbReference>
<dbReference type="SMART" id="SM01384">
    <property type="entry name" value="Ribosomal_L15e"/>
    <property type="match status" value="1"/>
</dbReference>
<dbReference type="AlphaFoldDB" id="A0A9E7I1W6"/>
<feature type="compositionally biased region" description="Polar residues" evidence="9">
    <location>
        <begin position="769"/>
        <end position="784"/>
    </location>
</feature>
<proteinExistence type="inferred from homology"/>
<dbReference type="EMBL" id="CP097510">
    <property type="protein sequence ID" value="URE40434.1"/>
    <property type="molecule type" value="Genomic_DNA"/>
</dbReference>
<protein>
    <recommendedName>
        <fullName evidence="8">Ribosomal protein L15</fullName>
    </recommendedName>
</protein>
<feature type="compositionally biased region" description="Basic residues" evidence="9">
    <location>
        <begin position="752"/>
        <end position="766"/>
    </location>
</feature>
<dbReference type="GO" id="GO:1990904">
    <property type="term" value="C:ribonucleoprotein complex"/>
    <property type="evidence" value="ECO:0007669"/>
    <property type="project" value="UniProtKB-KW"/>
</dbReference>
<dbReference type="GO" id="GO:0005840">
    <property type="term" value="C:ribosome"/>
    <property type="evidence" value="ECO:0007669"/>
    <property type="project" value="UniProtKB-KW"/>
</dbReference>
<feature type="compositionally biased region" description="Acidic residues" evidence="9">
    <location>
        <begin position="398"/>
        <end position="418"/>
    </location>
</feature>
<keyword evidence="2" id="KW-0479">Metal-binding</keyword>
<evidence type="ECO:0000256" key="6">
    <source>
        <dbReference type="ARBA" id="ARBA00023274"/>
    </source>
</evidence>
<feature type="region of interest" description="Disordered" evidence="9">
    <location>
        <begin position="375"/>
        <end position="433"/>
    </location>
</feature>
<dbReference type="PANTHER" id="PTHR31476:SF16">
    <property type="entry name" value="F14O23.23 PROTEIN"/>
    <property type="match status" value="1"/>
</dbReference>
<dbReference type="NCBIfam" id="NF003269">
    <property type="entry name" value="PRK04243.1"/>
    <property type="match status" value="1"/>
</dbReference>
<dbReference type="InterPro" id="IPR021099">
    <property type="entry name" value="PORR_domain"/>
</dbReference>
<dbReference type="InterPro" id="IPR024794">
    <property type="entry name" value="Rbsml_eL15_core_dom_sf"/>
</dbReference>
<evidence type="ECO:0000259" key="10">
    <source>
        <dbReference type="PROSITE" id="PS50808"/>
    </source>
</evidence>
<evidence type="ECO:0000256" key="5">
    <source>
        <dbReference type="ARBA" id="ARBA00022980"/>
    </source>
</evidence>
<dbReference type="Pfam" id="PF11955">
    <property type="entry name" value="PORR"/>
    <property type="match status" value="1"/>
</dbReference>
<dbReference type="Pfam" id="PF00827">
    <property type="entry name" value="Ribosomal_L15e"/>
    <property type="match status" value="1"/>
</dbReference>
<dbReference type="PROSITE" id="PS50808">
    <property type="entry name" value="ZF_BED"/>
    <property type="match status" value="2"/>
</dbReference>
<sequence length="1170" mass="133548">MPPPPPLCRLLGRLHRRPPITQPRRTFVDARVKWVRDRALDHAVEKEKHLQPFHALKDLLLFPSSAASSSPPGPSLPLAFIASRAADLRLPFRAIRFIRLFPSAFIEELPPPAAGATPRPVIRPTTALLSLHDDERRAFEATRPDAADRLLRLLMLSRRRRLPLCLVDRLRWDLGLPRDYARSLLPDYPDYFQIVPSTTGVGGALDLELVLYRKDLAVSAMERYAMKTGGYNKGMSLAFPLYFSRGFDLEKKVRKWLDEWQKLPYISPYEDASNLAPKSDLAEKWMVAMLHEVLHLFVPKKTEKENLVLLGEHLGLPPGFRKVITHHPGIFYVSSKLKTQTVVLREAYRRDLLLGKHPLMGLRYQYIHLMHKGKETDAKEKHSKSRRVAAHGSIDNDITAEDEEGEEEDDDDEEEEELSAASGIDTEDESDDENVRAYKYVSELWRKKQSDVMRFLQRVRCWEYRQLPSIVRVTRPTRPDKARRLGYKAKQGYVIYRVRVRRGGRKRPVPKGIVYGKPKHQGITQLKFQRNKRSVAEERAGRKLGGLRVVNSYWVNEDSTYKYYEIILIDPAHSAIRNDPRINWICKGVHKHRELRGLTSAGKKYRGLRGKGHLHHKARPSRRATWKRNQTLSLRRYREVERRAAAEEGEEEEEENKLEGPRLPSRFRHRLASDRYCGIIGLDKRMPRPPDIGWQYGTMIGGHRHHVQCNYCHRIMIGGITRFKKHLASKRGEIKGCDAVPKEVREIIAHHLATRKPRRPNKRRRKTAEGTSSAPISANYSVESDASDPDMRDARQEVLTFNEAEVHSQRTSEQQFEIGTRGFIDAFSCIQYKDEQDFMPTRATDIGWAHGAMVNGDRQKIECKYCHKVILGGGISRLKQHLAGERGNIAPCDQVPDDVKAQMQQHLGFKVLENCNAQQNTEEYNGDALKVTPISPTAASHRRRGKDEGYSKKRKKVEMLRIPQGSTFPLSTVQLSFASQEIIDQADIAVAKFMYESGIPLSAANSVYFQRMADAIAAVGPGYKMPSHHSLKAAWWSMYASDYPDLQRFAVRILSQTCRMPAFRRNCYINEYAHSSKNRLERARLNDTTFVHYNLHLQEGQPVATESKGLINGENDLLSISSYDAGDWIEDPGILEVEGINLLDVTLPGGPLPVIDKAGNTSDGNLVIDD</sequence>
<keyword evidence="5 8" id="KW-0689">Ribosomal protein</keyword>
<evidence type="ECO:0000256" key="1">
    <source>
        <dbReference type="ARBA" id="ARBA00006857"/>
    </source>
</evidence>
<dbReference type="GO" id="GO:0008270">
    <property type="term" value="F:zinc ion binding"/>
    <property type="evidence" value="ECO:0007669"/>
    <property type="project" value="UniProtKB-KW"/>
</dbReference>
<evidence type="ECO:0000256" key="4">
    <source>
        <dbReference type="ARBA" id="ARBA00022833"/>
    </source>
</evidence>
<dbReference type="GO" id="GO:0006412">
    <property type="term" value="P:translation"/>
    <property type="evidence" value="ECO:0007669"/>
    <property type="project" value="InterPro"/>
</dbReference>
<dbReference type="PROSITE" id="PS01194">
    <property type="entry name" value="RIBOSOMAL_L15E"/>
    <property type="match status" value="1"/>
</dbReference>
<feature type="region of interest" description="Disordered" evidence="9">
    <location>
        <begin position="936"/>
        <end position="955"/>
    </location>
</feature>
<evidence type="ECO:0000256" key="2">
    <source>
        <dbReference type="ARBA" id="ARBA00022723"/>
    </source>
</evidence>
<dbReference type="GO" id="GO:0003735">
    <property type="term" value="F:structural constituent of ribosome"/>
    <property type="evidence" value="ECO:0007669"/>
    <property type="project" value="InterPro"/>
</dbReference>
<dbReference type="InterPro" id="IPR020925">
    <property type="entry name" value="Ribosomal_eL15_CS"/>
</dbReference>
<dbReference type="OrthoDB" id="1892230at2759"/>
<dbReference type="InterPro" id="IPR045040">
    <property type="entry name" value="PORR_fam"/>
</dbReference>
<comment type="similarity">
    <text evidence="1 8">Belongs to the eukaryotic ribosomal protein eL15 family.</text>
</comment>
<evidence type="ECO:0000313" key="11">
    <source>
        <dbReference type="EMBL" id="URE40434.1"/>
    </source>
</evidence>
<dbReference type="PANTHER" id="PTHR31476">
    <property type="entry name" value="PROTEIN WHAT'S THIS FACTOR 1 HOMOLOG, CHLOROPLASTIC"/>
    <property type="match status" value="1"/>
</dbReference>
<evidence type="ECO:0000256" key="9">
    <source>
        <dbReference type="SAM" id="MobiDB-lite"/>
    </source>
</evidence>
<dbReference type="SUPFAM" id="SSF54189">
    <property type="entry name" value="Ribosomal proteins S24e, L23 and L15e"/>
    <property type="match status" value="1"/>
</dbReference>
<feature type="region of interest" description="Disordered" evidence="9">
    <location>
        <begin position="750"/>
        <end position="791"/>
    </location>
</feature>
<dbReference type="FunFam" id="3.40.1120.10:FF:000001">
    <property type="entry name" value="Ribosomal protein L15"/>
    <property type="match status" value="1"/>
</dbReference>
<organism evidence="11 12">
    <name type="scientific">Musa troglodytarum</name>
    <name type="common">fe'i banana</name>
    <dbReference type="NCBI Taxonomy" id="320322"/>
    <lineage>
        <taxon>Eukaryota</taxon>
        <taxon>Viridiplantae</taxon>
        <taxon>Streptophyta</taxon>
        <taxon>Embryophyta</taxon>
        <taxon>Tracheophyta</taxon>
        <taxon>Spermatophyta</taxon>
        <taxon>Magnoliopsida</taxon>
        <taxon>Liliopsida</taxon>
        <taxon>Zingiberales</taxon>
        <taxon>Musaceae</taxon>
        <taxon>Musa</taxon>
    </lineage>
</organism>
<keyword evidence="6 8" id="KW-0687">Ribonucleoprotein</keyword>
<dbReference type="GO" id="GO:0003723">
    <property type="term" value="F:RNA binding"/>
    <property type="evidence" value="ECO:0007669"/>
    <property type="project" value="InterPro"/>
</dbReference>
<dbReference type="GO" id="GO:0003677">
    <property type="term" value="F:DNA binding"/>
    <property type="evidence" value="ECO:0007669"/>
    <property type="project" value="InterPro"/>
</dbReference>
<keyword evidence="4" id="KW-0862">Zinc</keyword>
<evidence type="ECO:0000256" key="7">
    <source>
        <dbReference type="PROSITE-ProRule" id="PRU00027"/>
    </source>
</evidence>
<gene>
    <name evidence="11" type="ORF">MUK42_03184</name>
</gene>
<dbReference type="InterPro" id="IPR000439">
    <property type="entry name" value="Ribosomal_eL15"/>
</dbReference>
<keyword evidence="3 7" id="KW-0863">Zinc-finger</keyword>
<feature type="domain" description="BED-type" evidence="10">
    <location>
        <begin position="688"/>
        <end position="744"/>
    </location>
</feature>
<evidence type="ECO:0000313" key="12">
    <source>
        <dbReference type="Proteomes" id="UP001055439"/>
    </source>
</evidence>
<dbReference type="Pfam" id="PF02892">
    <property type="entry name" value="zf-BED"/>
    <property type="match status" value="1"/>
</dbReference>
<name>A0A9E7I1W6_9LILI</name>
<evidence type="ECO:0000256" key="3">
    <source>
        <dbReference type="ARBA" id="ARBA00022771"/>
    </source>
</evidence>
<reference evidence="11" key="1">
    <citation type="submission" date="2022-05" db="EMBL/GenBank/DDBJ databases">
        <title>The Musa troglodytarum L. genome provides insights into the mechanism of non-climacteric behaviour and enrichment of carotenoids.</title>
        <authorList>
            <person name="Wang J."/>
        </authorList>
    </citation>
    <scope>NUCLEOTIDE SEQUENCE</scope>
    <source>
        <tissue evidence="11">Leaf</tissue>
    </source>
</reference>
<dbReference type="InterPro" id="IPR003656">
    <property type="entry name" value="Znf_BED"/>
</dbReference>